<name>A0ABM3IYW9_BACDO</name>
<proteinExistence type="predicted"/>
<dbReference type="PANTHER" id="PTHR23098:SF16">
    <property type="entry name" value="REGULATORY PROTEIN ZESTE"/>
    <property type="match status" value="1"/>
</dbReference>
<sequence length="167" mass="18565">MELFEFKANRSTSGRATNGQKRRLLHLMQQHRSVGRGQYTKPNARKEHEEVWAAVAAELNALGGSHKSPNQWKKCWIDWKSAVKKLHNAHRAFARRTGNLPLQDGPKPLDAMDREILGFFSSDMVDGDGLTPEIGLSTTAEMVDVTIEDEGDATANIGLDVSNILQN</sequence>
<organism evidence="8 9">
    <name type="scientific">Bactrocera dorsalis</name>
    <name type="common">Oriental fruit fly</name>
    <name type="synonym">Dacus dorsalis</name>
    <dbReference type="NCBI Taxonomy" id="27457"/>
    <lineage>
        <taxon>Eukaryota</taxon>
        <taxon>Metazoa</taxon>
        <taxon>Ecdysozoa</taxon>
        <taxon>Arthropoda</taxon>
        <taxon>Hexapoda</taxon>
        <taxon>Insecta</taxon>
        <taxon>Pterygota</taxon>
        <taxon>Neoptera</taxon>
        <taxon>Endopterygota</taxon>
        <taxon>Diptera</taxon>
        <taxon>Brachycera</taxon>
        <taxon>Muscomorpha</taxon>
        <taxon>Tephritoidea</taxon>
        <taxon>Tephritidae</taxon>
        <taxon>Bactrocera</taxon>
        <taxon>Bactrocera</taxon>
    </lineage>
</organism>
<evidence type="ECO:0000256" key="3">
    <source>
        <dbReference type="ARBA" id="ARBA00023015"/>
    </source>
</evidence>
<evidence type="ECO:0000256" key="6">
    <source>
        <dbReference type="ARBA" id="ARBA00025466"/>
    </source>
</evidence>
<evidence type="ECO:0000256" key="1">
    <source>
        <dbReference type="ARBA" id="ARBA00011764"/>
    </source>
</evidence>
<evidence type="ECO:0000313" key="9">
    <source>
        <dbReference type="RefSeq" id="XP_049302182.1"/>
    </source>
</evidence>
<keyword evidence="5" id="KW-0804">Transcription</keyword>
<evidence type="ECO:0000256" key="2">
    <source>
        <dbReference type="ARBA" id="ARBA00016807"/>
    </source>
</evidence>
<feature type="domain" description="Myb/SANT-like DNA-binding" evidence="7">
    <location>
        <begin position="17"/>
        <end position="86"/>
    </location>
</feature>
<dbReference type="GeneID" id="125775576"/>
<keyword evidence="3" id="KW-0805">Transcription regulation</keyword>
<keyword evidence="4" id="KW-0238">DNA-binding</keyword>
<gene>
    <name evidence="9" type="primary">LOC125775576</name>
</gene>
<evidence type="ECO:0000259" key="7">
    <source>
        <dbReference type="Pfam" id="PF13873"/>
    </source>
</evidence>
<evidence type="ECO:0000256" key="4">
    <source>
        <dbReference type="ARBA" id="ARBA00023125"/>
    </source>
</evidence>
<dbReference type="Pfam" id="PF13873">
    <property type="entry name" value="Myb_DNA-bind_5"/>
    <property type="match status" value="1"/>
</dbReference>
<comment type="function">
    <text evidence="6">Involved in transvection phenomena (= synapsis-dependent gene expression), where the synaptic pairing of chromosomes carrying genes with which zeste interacts influences the expression of these genes. Zeste binds to DNA and stimulates transcription from a nearby promoter.</text>
</comment>
<dbReference type="Proteomes" id="UP001652620">
    <property type="component" value="Chromosome 1"/>
</dbReference>
<accession>A0ABM3IYW9</accession>
<dbReference type="PANTHER" id="PTHR23098">
    <property type="entry name" value="AGAP001331-PA-RELATED"/>
    <property type="match status" value="1"/>
</dbReference>
<dbReference type="RefSeq" id="XP_049302182.1">
    <property type="nucleotide sequence ID" value="XM_049446225.1"/>
</dbReference>
<evidence type="ECO:0000256" key="5">
    <source>
        <dbReference type="ARBA" id="ARBA00023163"/>
    </source>
</evidence>
<evidence type="ECO:0000313" key="8">
    <source>
        <dbReference type="Proteomes" id="UP001652620"/>
    </source>
</evidence>
<reference evidence="9" key="2">
    <citation type="submission" date="2025-08" db="UniProtKB">
        <authorList>
            <consortium name="RefSeq"/>
        </authorList>
    </citation>
    <scope>IDENTIFICATION</scope>
    <source>
        <tissue evidence="9">Adult</tissue>
    </source>
</reference>
<dbReference type="InterPro" id="IPR028002">
    <property type="entry name" value="Myb_DNA-bind_5"/>
</dbReference>
<protein>
    <recommendedName>
        <fullName evidence="2">Regulatory protein zeste</fullName>
    </recommendedName>
</protein>
<keyword evidence="8" id="KW-1185">Reference proteome</keyword>
<comment type="subunit">
    <text evidence="1">Self-associates forming complexes of several hundred monomers.</text>
</comment>
<reference evidence="8" key="1">
    <citation type="submission" date="2025-05" db="UniProtKB">
        <authorList>
            <consortium name="RefSeq"/>
        </authorList>
    </citation>
    <scope>NUCLEOTIDE SEQUENCE [LARGE SCALE GENOMIC DNA]</scope>
</reference>